<comment type="caution">
    <text evidence="3">The sequence shown here is derived from an EMBL/GenBank/DDBJ whole genome shotgun (WGS) entry which is preliminary data.</text>
</comment>
<evidence type="ECO:0000313" key="4">
    <source>
        <dbReference type="Proteomes" id="UP000242519"/>
    </source>
</evidence>
<keyword evidence="4" id="KW-1185">Reference proteome</keyword>
<organism evidence="3 4">
    <name type="scientific">Diplocarpon coronariae</name>
    <dbReference type="NCBI Taxonomy" id="2795749"/>
    <lineage>
        <taxon>Eukaryota</taxon>
        <taxon>Fungi</taxon>
        <taxon>Dikarya</taxon>
        <taxon>Ascomycota</taxon>
        <taxon>Pezizomycotina</taxon>
        <taxon>Leotiomycetes</taxon>
        <taxon>Helotiales</taxon>
        <taxon>Drepanopezizaceae</taxon>
        <taxon>Diplocarpon</taxon>
    </lineage>
</organism>
<dbReference type="InterPro" id="IPR009057">
    <property type="entry name" value="Homeodomain-like_sf"/>
</dbReference>
<evidence type="ECO:0000259" key="2">
    <source>
        <dbReference type="PROSITE" id="PS50090"/>
    </source>
</evidence>
<feature type="domain" description="Myb-like" evidence="2">
    <location>
        <begin position="362"/>
        <end position="415"/>
    </location>
</feature>
<feature type="compositionally biased region" description="Basic and acidic residues" evidence="1">
    <location>
        <begin position="295"/>
        <end position="304"/>
    </location>
</feature>
<reference evidence="3 4" key="1">
    <citation type="submission" date="2017-04" db="EMBL/GenBank/DDBJ databases">
        <title>Draft genome sequence of Marssonina coronaria NL1: causal agent of apple blotch.</title>
        <authorList>
            <person name="Cheng Q."/>
        </authorList>
    </citation>
    <scope>NUCLEOTIDE SEQUENCE [LARGE SCALE GENOMIC DNA]</scope>
    <source>
        <strain evidence="3 4">NL1</strain>
    </source>
</reference>
<dbReference type="AlphaFoldDB" id="A0A218ZEV1"/>
<feature type="compositionally biased region" description="Acidic residues" evidence="1">
    <location>
        <begin position="305"/>
        <end position="316"/>
    </location>
</feature>
<protein>
    <recommendedName>
        <fullName evidence="2">Myb-like domain-containing protein</fullName>
    </recommendedName>
</protein>
<accession>A0A218ZEV1</accession>
<gene>
    <name evidence="3" type="ORF">B2J93_923</name>
</gene>
<dbReference type="PROSITE" id="PS50090">
    <property type="entry name" value="MYB_LIKE"/>
    <property type="match status" value="1"/>
</dbReference>
<feature type="compositionally biased region" description="Basic residues" evidence="1">
    <location>
        <begin position="425"/>
        <end position="437"/>
    </location>
</feature>
<dbReference type="Pfam" id="PF13921">
    <property type="entry name" value="Myb_DNA-bind_6"/>
    <property type="match status" value="1"/>
</dbReference>
<evidence type="ECO:0000256" key="1">
    <source>
        <dbReference type="SAM" id="MobiDB-lite"/>
    </source>
</evidence>
<dbReference type="OrthoDB" id="5334491at2759"/>
<dbReference type="SUPFAM" id="SSF46689">
    <property type="entry name" value="Homeodomain-like"/>
    <property type="match status" value="1"/>
</dbReference>
<dbReference type="InParanoid" id="A0A218ZEV1"/>
<feature type="region of interest" description="Disordered" evidence="1">
    <location>
        <begin position="234"/>
        <end position="328"/>
    </location>
</feature>
<dbReference type="InterPro" id="IPR001005">
    <property type="entry name" value="SANT/Myb"/>
</dbReference>
<feature type="region of interest" description="Disordered" evidence="1">
    <location>
        <begin position="418"/>
        <end position="437"/>
    </location>
</feature>
<sequence length="437" mass="48068">MEKGGGTASINSHWRAASPDMVGTAQEKVVHKGFARIPGRSREEWIEKRSASAILLVKKSARRQIGTRLLELPIHRMPRASVPEFIVTRAQGCTGYRGEWWIAPSAKSRHPTDLSDMSLYIQRFVASLHTVILTYAIATSRTPDDAGASIATRQFLVASSLSTFHPPPQDDNLLSTIANMLLPSALGCESSIQAPITRYQSALFSSPPLSPPPSSPRPAMSLFSTCRALQSMLTTPNQLPSPPTAHAEPPSPPFKLRLRARKGNEDTTTPTLAPKKKITKRNSAAPRALNKRGRASNDEMSRSDVDDETSGEDEPLSCDGRPRTPKRMRFAPDILPLGLGRSDFHDLRLQEVEAQGGVLSSIESSNSAEWSAEEDRLLVELVLEKLKLTKSDWHDCARSLGKDRGSVGRRWKSLMSGGEVGLKRNPPRRAKIHGTWR</sequence>
<evidence type="ECO:0000313" key="3">
    <source>
        <dbReference type="EMBL" id="OWP05805.1"/>
    </source>
</evidence>
<dbReference type="EMBL" id="MZNU01000060">
    <property type="protein sequence ID" value="OWP05805.1"/>
    <property type="molecule type" value="Genomic_DNA"/>
</dbReference>
<name>A0A218ZEV1_9HELO</name>
<proteinExistence type="predicted"/>
<dbReference type="SMART" id="SM00717">
    <property type="entry name" value="SANT"/>
    <property type="match status" value="1"/>
</dbReference>
<feature type="compositionally biased region" description="Pro residues" evidence="1">
    <location>
        <begin position="239"/>
        <end position="253"/>
    </location>
</feature>
<dbReference type="Proteomes" id="UP000242519">
    <property type="component" value="Unassembled WGS sequence"/>
</dbReference>